<keyword evidence="2" id="KW-1185">Reference proteome</keyword>
<evidence type="ECO:0000313" key="1">
    <source>
        <dbReference type="EMBL" id="ADD76751.1"/>
    </source>
</evidence>
<evidence type="ECO:0000313" key="2">
    <source>
        <dbReference type="Proteomes" id="UP000001702"/>
    </source>
</evidence>
<dbReference type="HOGENOM" id="CLU_3082729_0_0_6"/>
<accession>D4GCS8</accession>
<reference evidence="1 2" key="1">
    <citation type="journal article" date="2010" name="J. Bacteriol.">
        <title>Genome sequence of Pantoea ananatis LMG20103, the causative agent of Eucalyptus blight and dieback.</title>
        <authorList>
            <person name="De Maayer P."/>
            <person name="Chan W.Y."/>
            <person name="Venter S.N."/>
            <person name="Toth I.K."/>
            <person name="Birch P.R."/>
            <person name="Joubert F."/>
            <person name="Coutinho T.A."/>
        </authorList>
    </citation>
    <scope>NUCLEOTIDE SEQUENCE [LARGE SCALE GENOMIC DNA]</scope>
    <source>
        <strain evidence="1 2">LMG 20103</strain>
    </source>
</reference>
<gene>
    <name evidence="1" type="ordered locus">PANA_1584</name>
</gene>
<sequence length="52" mass="6091">MWFMLESIHQMPPEQLHDAGTMLTEGLKKWGPAAVSRHPHRRITPSTLLWRN</sequence>
<dbReference type="KEGG" id="pam:PANA_1584"/>
<dbReference type="AlphaFoldDB" id="D4GCS8"/>
<name>D4GCS8_PANAM</name>
<organism evidence="1 2">
    <name type="scientific">Pantoea ananatis (strain LMG 20103)</name>
    <dbReference type="NCBI Taxonomy" id="706191"/>
    <lineage>
        <taxon>Bacteria</taxon>
        <taxon>Pseudomonadati</taxon>
        <taxon>Pseudomonadota</taxon>
        <taxon>Gammaproteobacteria</taxon>
        <taxon>Enterobacterales</taxon>
        <taxon>Erwiniaceae</taxon>
        <taxon>Pantoea</taxon>
    </lineage>
</organism>
<dbReference type="Proteomes" id="UP000001702">
    <property type="component" value="Chromosome"/>
</dbReference>
<dbReference type="EMBL" id="CP001875">
    <property type="protein sequence ID" value="ADD76751.1"/>
    <property type="molecule type" value="Genomic_DNA"/>
</dbReference>
<proteinExistence type="predicted"/>
<protein>
    <submittedName>
        <fullName evidence="1">Uncharacterized protein</fullName>
    </submittedName>
</protein>